<dbReference type="PANTHER" id="PTHR47894">
    <property type="entry name" value="HTH-TYPE TRANSCRIPTIONAL REGULATOR GADX"/>
    <property type="match status" value="1"/>
</dbReference>
<keyword evidence="2" id="KW-0238">DNA-binding</keyword>
<dbReference type="EMBL" id="CP021425">
    <property type="protein sequence ID" value="ARU54731.1"/>
    <property type="molecule type" value="Genomic_DNA"/>
</dbReference>
<evidence type="ECO:0000256" key="1">
    <source>
        <dbReference type="ARBA" id="ARBA00023015"/>
    </source>
</evidence>
<dbReference type="InterPro" id="IPR032687">
    <property type="entry name" value="AraC-type_N"/>
</dbReference>
<keyword evidence="3" id="KW-0804">Transcription</keyword>
<keyword evidence="6" id="KW-1185">Reference proteome</keyword>
<evidence type="ECO:0000256" key="2">
    <source>
        <dbReference type="ARBA" id="ARBA00023125"/>
    </source>
</evidence>
<dbReference type="InterPro" id="IPR018060">
    <property type="entry name" value="HTH_AraC"/>
</dbReference>
<dbReference type="Gene3D" id="1.10.10.60">
    <property type="entry name" value="Homeodomain-like"/>
    <property type="match status" value="1"/>
</dbReference>
<accession>A0A1Y0I2U0</accession>
<keyword evidence="1" id="KW-0805">Transcription regulation</keyword>
<dbReference type="PANTHER" id="PTHR47894:SF1">
    <property type="entry name" value="HTH-TYPE TRANSCRIPTIONAL REGULATOR VQSM"/>
    <property type="match status" value="1"/>
</dbReference>
<dbReference type="Pfam" id="PF12833">
    <property type="entry name" value="HTH_18"/>
    <property type="match status" value="1"/>
</dbReference>
<evidence type="ECO:0000256" key="3">
    <source>
        <dbReference type="ARBA" id="ARBA00023163"/>
    </source>
</evidence>
<evidence type="ECO:0000313" key="5">
    <source>
        <dbReference type="EMBL" id="ARU54731.1"/>
    </source>
</evidence>
<dbReference type="OrthoDB" id="5722175at2"/>
<dbReference type="SUPFAM" id="SSF46689">
    <property type="entry name" value="Homeodomain-like"/>
    <property type="match status" value="1"/>
</dbReference>
<dbReference type="SMART" id="SM00342">
    <property type="entry name" value="HTH_ARAC"/>
    <property type="match status" value="1"/>
</dbReference>
<dbReference type="GO" id="GO:0003700">
    <property type="term" value="F:DNA-binding transcription factor activity"/>
    <property type="evidence" value="ECO:0007669"/>
    <property type="project" value="InterPro"/>
</dbReference>
<protein>
    <submittedName>
        <fullName evidence="5">AraC family transcriptional regulator</fullName>
    </submittedName>
</protein>
<dbReference type="InterPro" id="IPR009057">
    <property type="entry name" value="Homeodomain-like_sf"/>
</dbReference>
<evidence type="ECO:0000259" key="4">
    <source>
        <dbReference type="PROSITE" id="PS01124"/>
    </source>
</evidence>
<evidence type="ECO:0000313" key="6">
    <source>
        <dbReference type="Proteomes" id="UP000196027"/>
    </source>
</evidence>
<gene>
    <name evidence="5" type="ORF">OLMES_0628</name>
</gene>
<dbReference type="KEGG" id="ome:OLMES_0628"/>
<dbReference type="GO" id="GO:0000976">
    <property type="term" value="F:transcription cis-regulatory region binding"/>
    <property type="evidence" value="ECO:0007669"/>
    <property type="project" value="TreeGrafter"/>
</dbReference>
<reference evidence="5 6" key="1">
    <citation type="submission" date="2017-05" db="EMBL/GenBank/DDBJ databases">
        <title>Genomic insights into alkan degradation activity of Oleiphilus messinensis.</title>
        <authorList>
            <person name="Kozyavkin S.A."/>
            <person name="Slesarev A.I."/>
            <person name="Golyshin P.N."/>
            <person name="Korzhenkov A."/>
            <person name="Golyshina O.N."/>
            <person name="Toshchakov S.V."/>
        </authorList>
    </citation>
    <scope>NUCLEOTIDE SEQUENCE [LARGE SCALE GENOMIC DNA]</scope>
    <source>
        <strain evidence="5 6">ME102</strain>
    </source>
</reference>
<organism evidence="5 6">
    <name type="scientific">Oleiphilus messinensis</name>
    <dbReference type="NCBI Taxonomy" id="141451"/>
    <lineage>
        <taxon>Bacteria</taxon>
        <taxon>Pseudomonadati</taxon>
        <taxon>Pseudomonadota</taxon>
        <taxon>Gammaproteobacteria</taxon>
        <taxon>Oceanospirillales</taxon>
        <taxon>Oleiphilaceae</taxon>
        <taxon>Oleiphilus</taxon>
    </lineage>
</organism>
<dbReference type="Pfam" id="PF12625">
    <property type="entry name" value="Arabinose_bd"/>
    <property type="match status" value="1"/>
</dbReference>
<sequence length="334" mass="37327">MNENTHEAGLFLNYVYHALGQMGMDRAAIFASVNLPDEPPDPLVRRDNSTQARFWHAAEDITGDSDIGLHVGRYLPVFRGHIFEYLFLSSATFEEGLRAVIRYGVLFTNTLNLNLHIEEGAAILSGFSHPVRHYLECFLPSIVNFLRFVTDDDFQPAEIRLEYPIGADASEYLSILGAPVSMGASQGAILFDAALLKRPSRSANSQLFVQVEALAAQNAVAIGRVSIINQIESELNDLLKSGEVSLSIVAQRLNRNPRTLRAELAAVGTNFNQVLARYRERLARRLLSRTTHSLDQIVYLTGFSEPSAFARAFKRWTGERPTDYRIRKQALSKS</sequence>
<dbReference type="Proteomes" id="UP000196027">
    <property type="component" value="Chromosome"/>
</dbReference>
<name>A0A1Y0I2U0_9GAMM</name>
<dbReference type="RefSeq" id="WP_087464309.1">
    <property type="nucleotide sequence ID" value="NZ_CP021425.1"/>
</dbReference>
<dbReference type="AlphaFoldDB" id="A0A1Y0I2U0"/>
<dbReference type="GO" id="GO:0005829">
    <property type="term" value="C:cytosol"/>
    <property type="evidence" value="ECO:0007669"/>
    <property type="project" value="TreeGrafter"/>
</dbReference>
<dbReference type="PROSITE" id="PS01124">
    <property type="entry name" value="HTH_ARAC_FAMILY_2"/>
    <property type="match status" value="1"/>
</dbReference>
<proteinExistence type="predicted"/>
<feature type="domain" description="HTH araC/xylS-type" evidence="4">
    <location>
        <begin position="229"/>
        <end position="327"/>
    </location>
</feature>